<protein>
    <recommendedName>
        <fullName evidence="4">Protein MIZU-KUSSEI 1-like</fullName>
    </recommendedName>
</protein>
<feature type="region of interest" description="Disordered" evidence="1">
    <location>
        <begin position="26"/>
        <end position="85"/>
    </location>
</feature>
<gene>
    <name evidence="2" type="ORF">CEPIT_LOCUS1646</name>
</gene>
<dbReference type="GO" id="GO:0010274">
    <property type="term" value="P:hydrotropism"/>
    <property type="evidence" value="ECO:0007669"/>
    <property type="project" value="InterPro"/>
</dbReference>
<organism evidence="2 3">
    <name type="scientific">Cuscuta epithymum</name>
    <dbReference type="NCBI Taxonomy" id="186058"/>
    <lineage>
        <taxon>Eukaryota</taxon>
        <taxon>Viridiplantae</taxon>
        <taxon>Streptophyta</taxon>
        <taxon>Embryophyta</taxon>
        <taxon>Tracheophyta</taxon>
        <taxon>Spermatophyta</taxon>
        <taxon>Magnoliopsida</taxon>
        <taxon>eudicotyledons</taxon>
        <taxon>Gunneridae</taxon>
        <taxon>Pentapetalae</taxon>
        <taxon>asterids</taxon>
        <taxon>lamiids</taxon>
        <taxon>Solanales</taxon>
        <taxon>Convolvulaceae</taxon>
        <taxon>Cuscuteae</taxon>
        <taxon>Cuscuta</taxon>
        <taxon>Cuscuta subgen. Cuscuta</taxon>
    </lineage>
</organism>
<dbReference type="InterPro" id="IPR006460">
    <property type="entry name" value="MIZ1-like_pln"/>
</dbReference>
<dbReference type="AlphaFoldDB" id="A0AAV0C1C0"/>
<dbReference type="NCBIfam" id="TIGR01570">
    <property type="entry name" value="A_thal_3588"/>
    <property type="match status" value="1"/>
</dbReference>
<proteinExistence type="predicted"/>
<evidence type="ECO:0008006" key="4">
    <source>
        <dbReference type="Google" id="ProtNLM"/>
    </source>
</evidence>
<comment type="caution">
    <text evidence="2">The sequence shown here is derived from an EMBL/GenBank/DDBJ whole genome shotgun (WGS) entry which is preliminary data.</text>
</comment>
<keyword evidence="3" id="KW-1185">Reference proteome</keyword>
<accession>A0AAV0C1C0</accession>
<evidence type="ECO:0000313" key="2">
    <source>
        <dbReference type="EMBL" id="CAH9061055.1"/>
    </source>
</evidence>
<dbReference type="Proteomes" id="UP001152523">
    <property type="component" value="Unassembled WGS sequence"/>
</dbReference>
<dbReference type="PANTHER" id="PTHR31696">
    <property type="entry name" value="PROTEIN MIZU-KUSSEI 1"/>
    <property type="match status" value="1"/>
</dbReference>
<name>A0AAV0C1C0_9ASTE</name>
<dbReference type="Pfam" id="PF04759">
    <property type="entry name" value="DUF617"/>
    <property type="match status" value="1"/>
</dbReference>
<evidence type="ECO:0000256" key="1">
    <source>
        <dbReference type="SAM" id="MobiDB-lite"/>
    </source>
</evidence>
<reference evidence="2" key="1">
    <citation type="submission" date="2022-07" db="EMBL/GenBank/DDBJ databases">
        <authorList>
            <person name="Macas J."/>
            <person name="Novak P."/>
            <person name="Neumann P."/>
        </authorList>
    </citation>
    <scope>NUCLEOTIDE SEQUENCE</scope>
</reference>
<dbReference type="PANTHER" id="PTHR31696:SF23">
    <property type="entry name" value="PROTEIN MIZU-KUSSEI 1"/>
    <property type="match status" value="1"/>
</dbReference>
<feature type="compositionally biased region" description="Polar residues" evidence="1">
    <location>
        <begin position="52"/>
        <end position="65"/>
    </location>
</feature>
<evidence type="ECO:0000313" key="3">
    <source>
        <dbReference type="Proteomes" id="UP001152523"/>
    </source>
</evidence>
<dbReference type="EMBL" id="CAMAPF010000009">
    <property type="protein sequence ID" value="CAH9061055.1"/>
    <property type="molecule type" value="Genomic_DNA"/>
</dbReference>
<sequence>MMAYKSILHQAADFPSKRLHFHWKTKVRSEEEDEDYGVKRNRGEAEDDSSPDQEQPSKNNPSAVDSNKKLNQESSPPAAAAGTTGKLKSVLTSIGRNRLSSVLMNQLQGGGRRRRLLLVGTLFGPRRGTHVHFVFQKDPTSEPVFLVELATPISSLVREMASGQVRVALECDRKKAAESGSGRRVIDEEGVWRAYLNGKKCGFGNSRRECWEREWEILKCVEAITTGAGVLPPIIGGGDGGEVMYMRAKFERVVGCRDSEALYMMNPADSHAPPELSLYLLRTDG</sequence>